<gene>
    <name evidence="1" type="ORF">FWK35_00008298</name>
</gene>
<dbReference type="Proteomes" id="UP000478052">
    <property type="component" value="Unassembled WGS sequence"/>
</dbReference>
<protein>
    <submittedName>
        <fullName evidence="1">Integrase catalytic domain-containing protein</fullName>
    </submittedName>
</protein>
<keyword evidence="2" id="KW-1185">Reference proteome</keyword>
<dbReference type="OrthoDB" id="8042916at2759"/>
<evidence type="ECO:0000313" key="1">
    <source>
        <dbReference type="EMBL" id="KAF0760747.1"/>
    </source>
</evidence>
<dbReference type="AlphaFoldDB" id="A0A6G0YT24"/>
<feature type="non-terminal residue" evidence="1">
    <location>
        <position position="1"/>
    </location>
</feature>
<evidence type="ECO:0000313" key="2">
    <source>
        <dbReference type="Proteomes" id="UP000478052"/>
    </source>
</evidence>
<comment type="caution">
    <text evidence="1">The sequence shown here is derived from an EMBL/GenBank/DDBJ whole genome shotgun (WGS) entry which is preliminary data.</text>
</comment>
<dbReference type="EMBL" id="VUJU01002591">
    <property type="protein sequence ID" value="KAF0760747.1"/>
    <property type="molecule type" value="Genomic_DNA"/>
</dbReference>
<reference evidence="1 2" key="1">
    <citation type="submission" date="2019-08" db="EMBL/GenBank/DDBJ databases">
        <title>Whole genome of Aphis craccivora.</title>
        <authorList>
            <person name="Voronova N.V."/>
            <person name="Shulinski R.S."/>
            <person name="Bandarenka Y.V."/>
            <person name="Zhorov D.G."/>
            <person name="Warner D."/>
        </authorList>
    </citation>
    <scope>NUCLEOTIDE SEQUENCE [LARGE SCALE GENOMIC DNA]</scope>
    <source>
        <strain evidence="1">180601</strain>
        <tissue evidence="1">Whole Body</tissue>
    </source>
</reference>
<proteinExistence type="predicted"/>
<sequence length="190" mass="21815">SAKTHFILTEQRFETLEKKMHLHQNPSPRPVPSERAWVGDLPYIQELHLADPQFFETLPIEILLGADVFQHLFLGDKKEGIAGQLISRSTVFGWVLMGKTSSSPNRNIVTLCSTMDSVDQTLQQFFKNEDVPSTEKTSPEDLKCERIYHHKNNILTTTRQLDDRYVVNLPFQHHPPLLGKSKDVALRQLE</sequence>
<name>A0A6G0YT24_APHCR</name>
<accession>A0A6G0YT24</accession>
<organism evidence="1 2">
    <name type="scientific">Aphis craccivora</name>
    <name type="common">Cowpea aphid</name>
    <dbReference type="NCBI Taxonomy" id="307492"/>
    <lineage>
        <taxon>Eukaryota</taxon>
        <taxon>Metazoa</taxon>
        <taxon>Ecdysozoa</taxon>
        <taxon>Arthropoda</taxon>
        <taxon>Hexapoda</taxon>
        <taxon>Insecta</taxon>
        <taxon>Pterygota</taxon>
        <taxon>Neoptera</taxon>
        <taxon>Paraneoptera</taxon>
        <taxon>Hemiptera</taxon>
        <taxon>Sternorrhyncha</taxon>
        <taxon>Aphidomorpha</taxon>
        <taxon>Aphidoidea</taxon>
        <taxon>Aphididae</taxon>
        <taxon>Aphidini</taxon>
        <taxon>Aphis</taxon>
        <taxon>Aphis</taxon>
    </lineage>
</organism>